<evidence type="ECO:0000256" key="2">
    <source>
        <dbReference type="ARBA" id="ARBA00022771"/>
    </source>
</evidence>
<dbReference type="InterPro" id="IPR002893">
    <property type="entry name" value="Znf_MYND"/>
</dbReference>
<sequence length="564" mass="62753">MPEETLRWANIARLPARLQASSPLPQSCKPEELEEILAIPKLPPCDQAALLPLLFRLLEPPQTIDHGDDAIPPADYILKTYPVLQSIELLLRESLIPEMSIMLDDRDVVSLEGTDVRKLALSVLRQLCVSDRWLSGASPQPPVPFGIVHVTPGLIRHLVHLWRRAVFDLSWALPYTSDLGRLLCSLLIFNHAAPHVQGEIFEACGGTCVDYAMFVIQHIRITRREKEWHEATMLPWTVQSLTALLEITVAYSDVLIDVLMDMGLAAGLVKLSLCLDRIGRIALPVTNGAGVMLTLQGPIFTLLTRAKPNPSWVRQALCSGLLPAIAKTNLGILASPGTTSMNADTLFPNQMKLLSDVLPGQLTSYSVLAYLERALVSLEETQLKFPIGPLVTPWSRMLPLLKARFSIKKDFDSRGRVGVILCDGPQCPQDSSKKQFKRCSQCRQVFYCNKHCQTRDWKQGTHRSLCGKLGSSPPPAFLMFLTQTDAKRLPSPDPLATFTIMDYAAGAVDLRICPFSELPLLAREHDWKHYKTCVELAGGTRELRVVVLPERSWMLLAPSRKCSV</sequence>
<keyword evidence="1" id="KW-0479">Metal-binding</keyword>
<dbReference type="GO" id="GO:0008270">
    <property type="term" value="F:zinc ion binding"/>
    <property type="evidence" value="ECO:0007669"/>
    <property type="project" value="UniProtKB-KW"/>
</dbReference>
<dbReference type="SUPFAM" id="SSF144232">
    <property type="entry name" value="HIT/MYND zinc finger-like"/>
    <property type="match status" value="1"/>
</dbReference>
<evidence type="ECO:0000313" key="6">
    <source>
        <dbReference type="EMBL" id="CAK5274947.1"/>
    </source>
</evidence>
<keyword evidence="3" id="KW-0862">Zinc</keyword>
<evidence type="ECO:0000256" key="3">
    <source>
        <dbReference type="ARBA" id="ARBA00022833"/>
    </source>
</evidence>
<feature type="domain" description="MYND-type" evidence="5">
    <location>
        <begin position="424"/>
        <end position="466"/>
    </location>
</feature>
<dbReference type="Gene3D" id="6.10.140.2220">
    <property type="match status" value="1"/>
</dbReference>
<dbReference type="EMBL" id="CAVNYO010000403">
    <property type="protein sequence ID" value="CAK5274947.1"/>
    <property type="molecule type" value="Genomic_DNA"/>
</dbReference>
<reference evidence="6" key="1">
    <citation type="submission" date="2023-11" db="EMBL/GenBank/DDBJ databases">
        <authorList>
            <person name="De Vega J J."/>
            <person name="De Vega J J."/>
        </authorList>
    </citation>
    <scope>NUCLEOTIDE SEQUENCE</scope>
</reference>
<dbReference type="Proteomes" id="UP001295794">
    <property type="component" value="Unassembled WGS sequence"/>
</dbReference>
<protein>
    <recommendedName>
        <fullName evidence="5">MYND-type domain-containing protein</fullName>
    </recommendedName>
</protein>
<evidence type="ECO:0000256" key="1">
    <source>
        <dbReference type="ARBA" id="ARBA00022723"/>
    </source>
</evidence>
<dbReference type="Pfam" id="PF01753">
    <property type="entry name" value="zf-MYND"/>
    <property type="match status" value="1"/>
</dbReference>
<organism evidence="6 7">
    <name type="scientific">Mycena citricolor</name>
    <dbReference type="NCBI Taxonomy" id="2018698"/>
    <lineage>
        <taxon>Eukaryota</taxon>
        <taxon>Fungi</taxon>
        <taxon>Dikarya</taxon>
        <taxon>Basidiomycota</taxon>
        <taxon>Agaricomycotina</taxon>
        <taxon>Agaricomycetes</taxon>
        <taxon>Agaricomycetidae</taxon>
        <taxon>Agaricales</taxon>
        <taxon>Marasmiineae</taxon>
        <taxon>Mycenaceae</taxon>
        <taxon>Mycena</taxon>
    </lineage>
</organism>
<accession>A0AAD2K2B2</accession>
<gene>
    <name evidence="6" type="ORF">MYCIT1_LOCUS22385</name>
</gene>
<evidence type="ECO:0000259" key="5">
    <source>
        <dbReference type="PROSITE" id="PS50865"/>
    </source>
</evidence>
<keyword evidence="7" id="KW-1185">Reference proteome</keyword>
<evidence type="ECO:0000313" key="7">
    <source>
        <dbReference type="Proteomes" id="UP001295794"/>
    </source>
</evidence>
<name>A0AAD2K2B2_9AGAR</name>
<proteinExistence type="predicted"/>
<dbReference type="PROSITE" id="PS50865">
    <property type="entry name" value="ZF_MYND_2"/>
    <property type="match status" value="1"/>
</dbReference>
<evidence type="ECO:0000256" key="4">
    <source>
        <dbReference type="PROSITE-ProRule" id="PRU00134"/>
    </source>
</evidence>
<comment type="caution">
    <text evidence="6">The sequence shown here is derived from an EMBL/GenBank/DDBJ whole genome shotgun (WGS) entry which is preliminary data.</text>
</comment>
<keyword evidence="2 4" id="KW-0863">Zinc-finger</keyword>
<dbReference type="AlphaFoldDB" id="A0AAD2K2B2"/>